<keyword evidence="2" id="KW-1185">Reference proteome</keyword>
<organism evidence="1 2">
    <name type="scientific">Arthrobacter subterraneus</name>
    <dbReference type="NCBI Taxonomy" id="335973"/>
    <lineage>
        <taxon>Bacteria</taxon>
        <taxon>Bacillati</taxon>
        <taxon>Actinomycetota</taxon>
        <taxon>Actinomycetes</taxon>
        <taxon>Micrococcales</taxon>
        <taxon>Micrococcaceae</taxon>
        <taxon>Arthrobacter</taxon>
    </lineage>
</organism>
<evidence type="ECO:0000313" key="2">
    <source>
        <dbReference type="Proteomes" id="UP000199258"/>
    </source>
</evidence>
<accession>A0A1G8KTH1</accession>
<dbReference type="EMBL" id="FNDT01000012">
    <property type="protein sequence ID" value="SDI46696.1"/>
    <property type="molecule type" value="Genomic_DNA"/>
</dbReference>
<dbReference type="Pfam" id="PF11855">
    <property type="entry name" value="DUF3375"/>
    <property type="match status" value="1"/>
</dbReference>
<reference evidence="1 2" key="1">
    <citation type="submission" date="2016-10" db="EMBL/GenBank/DDBJ databases">
        <authorList>
            <person name="de Groot N.N."/>
        </authorList>
    </citation>
    <scope>NUCLEOTIDE SEQUENCE [LARGE SCALE GENOMIC DNA]</scope>
    <source>
        <strain evidence="1 2">NP_1H</strain>
    </source>
</reference>
<name>A0A1G8KTH1_9MICC</name>
<gene>
    <name evidence="1" type="ORF">SAMN04488693_11220</name>
</gene>
<evidence type="ECO:0000313" key="1">
    <source>
        <dbReference type="EMBL" id="SDI46696.1"/>
    </source>
</evidence>
<dbReference type="InterPro" id="IPR021804">
    <property type="entry name" value="DUF3375"/>
</dbReference>
<evidence type="ECO:0008006" key="3">
    <source>
        <dbReference type="Google" id="ProtNLM"/>
    </source>
</evidence>
<dbReference type="AlphaFoldDB" id="A0A1G8KTH1"/>
<protein>
    <recommendedName>
        <fullName evidence="3">DUF3375 domain-containing protein</fullName>
    </recommendedName>
</protein>
<dbReference type="STRING" id="335973.SAMN04488693_11220"/>
<dbReference type="Proteomes" id="UP000199258">
    <property type="component" value="Unassembled WGS sequence"/>
</dbReference>
<proteinExistence type="predicted"/>
<sequence>MWSPEIYWNFFGCCWALAPGRLLGVLACTLDDVSTLSTAYAADRLAKESPAWSLLRGRNASAAVALLGTHLGGEERRRPAPELFELIDADLQELRDHGFELPQTAQAYCSEWRNEGILIRRVSEEARGETFELSPGALMAIQFVTQLAEPRQAVTESRLSSIFTALRQLARDTDPSSASRLEALRAEQDRLTAEIERVQAGNFEVLSTDRALERATELLLLADELPSDFARVRGELEAINRQLRERLISQEGSRGTVLEDIFRGVDHLSESDAGRSFNGFFSLILDPEQSTEFEESVGRVLDRDFAGELTPRQTRFLRRMLPALQDLSGEVHDVMTHLSRSLRRFVQSQELEEDRRINSLLRSTLKEGVELSSSVRVWQQTGLNLDLTSVPLGTVAAFSLHNPADSETVGSIETQDAAPVDLRELRELARASEIDMKELISNVNDVLGRRGAVTIAEILEEHPATQGVASVVGLLVLAENQARELSGEEPVSWKSSQGVARHGVVPHYLFTRKVS</sequence>